<dbReference type="Gene3D" id="3.40.640.10">
    <property type="entry name" value="Type I PLP-dependent aspartate aminotransferase-like (Major domain)"/>
    <property type="match status" value="1"/>
</dbReference>
<sequence>MFSINQSLFTSPLEHVLLVALIHYMTKLGVFQMSVAKRLFISSVRNKSGKPFVLPSVREAEQQLVSEKLDKEYAGIAGVPTSSSKATIYVWRSLLLRIWGYMVIMILSCGYMSDKGKICLILSIVFVGVMDGFI</sequence>
<keyword evidence="1" id="KW-1185">Reference proteome</keyword>
<dbReference type="Proteomes" id="UP000095283">
    <property type="component" value="Unplaced"/>
</dbReference>
<organism evidence="1 2">
    <name type="scientific">Heterorhabditis bacteriophora</name>
    <name type="common">Entomopathogenic nematode worm</name>
    <dbReference type="NCBI Taxonomy" id="37862"/>
    <lineage>
        <taxon>Eukaryota</taxon>
        <taxon>Metazoa</taxon>
        <taxon>Ecdysozoa</taxon>
        <taxon>Nematoda</taxon>
        <taxon>Chromadorea</taxon>
        <taxon>Rhabditida</taxon>
        <taxon>Rhabditina</taxon>
        <taxon>Rhabditomorpha</taxon>
        <taxon>Strongyloidea</taxon>
        <taxon>Heterorhabditidae</taxon>
        <taxon>Heterorhabditis</taxon>
    </lineage>
</organism>
<name>A0A1I7WVQ3_HETBA</name>
<dbReference type="InterPro" id="IPR015422">
    <property type="entry name" value="PyrdxlP-dep_Trfase_small"/>
</dbReference>
<proteinExistence type="predicted"/>
<accession>A0A1I7WVQ3</accession>
<dbReference type="InterPro" id="IPR015421">
    <property type="entry name" value="PyrdxlP-dep_Trfase_major"/>
</dbReference>
<protein>
    <submittedName>
        <fullName evidence="2">Copper transporter</fullName>
    </submittedName>
</protein>
<dbReference type="WBParaSite" id="Hba_09246">
    <property type="protein sequence ID" value="Hba_09246"/>
    <property type="gene ID" value="Hba_09246"/>
</dbReference>
<dbReference type="AlphaFoldDB" id="A0A1I7WVQ3"/>
<dbReference type="Gene3D" id="3.90.1150.10">
    <property type="entry name" value="Aspartate Aminotransferase, domain 1"/>
    <property type="match status" value="1"/>
</dbReference>
<evidence type="ECO:0000313" key="2">
    <source>
        <dbReference type="WBParaSite" id="Hba_09246"/>
    </source>
</evidence>
<reference evidence="2" key="1">
    <citation type="submission" date="2016-11" db="UniProtKB">
        <authorList>
            <consortium name="WormBaseParasite"/>
        </authorList>
    </citation>
    <scope>IDENTIFICATION</scope>
</reference>
<evidence type="ECO:0000313" key="1">
    <source>
        <dbReference type="Proteomes" id="UP000095283"/>
    </source>
</evidence>